<gene>
    <name evidence="2" type="ORF">BN2475_450115</name>
</gene>
<proteinExistence type="predicted"/>
<organism evidence="2 3">
    <name type="scientific">Paraburkholderia ribeironis</name>
    <dbReference type="NCBI Taxonomy" id="1247936"/>
    <lineage>
        <taxon>Bacteria</taxon>
        <taxon>Pseudomonadati</taxon>
        <taxon>Pseudomonadota</taxon>
        <taxon>Betaproteobacteria</taxon>
        <taxon>Burkholderiales</taxon>
        <taxon>Burkholderiaceae</taxon>
        <taxon>Paraburkholderia</taxon>
    </lineage>
</organism>
<dbReference type="AlphaFoldDB" id="A0A1N7S908"/>
<reference evidence="2 3" key="1">
    <citation type="submission" date="2016-12" db="EMBL/GenBank/DDBJ databases">
        <authorList>
            <person name="Song W.-J."/>
            <person name="Kurnit D.M."/>
        </authorList>
    </citation>
    <scope>NUCLEOTIDE SEQUENCE [LARGE SCALE GENOMIC DNA]</scope>
    <source>
        <strain evidence="2 3">STM7296</strain>
    </source>
</reference>
<evidence type="ECO:0000313" key="3">
    <source>
        <dbReference type="Proteomes" id="UP000187012"/>
    </source>
</evidence>
<protein>
    <submittedName>
        <fullName evidence="2">Uncharacterized protein</fullName>
    </submittedName>
</protein>
<keyword evidence="1" id="KW-1133">Transmembrane helix</keyword>
<evidence type="ECO:0000313" key="2">
    <source>
        <dbReference type="EMBL" id="SIT43867.1"/>
    </source>
</evidence>
<keyword evidence="3" id="KW-1185">Reference proteome</keyword>
<evidence type="ECO:0000256" key="1">
    <source>
        <dbReference type="SAM" id="Phobius"/>
    </source>
</evidence>
<feature type="transmembrane region" description="Helical" evidence="1">
    <location>
        <begin position="41"/>
        <end position="59"/>
    </location>
</feature>
<dbReference type="Proteomes" id="UP000187012">
    <property type="component" value="Unassembled WGS sequence"/>
</dbReference>
<keyword evidence="1" id="KW-0812">Transmembrane</keyword>
<sequence>MVSEATSSAAAAVSCHALPYQTLSLMKNPVLAISSYRYFFLSRIAMTMSNQMLMVIVAWQMYDWARCPLYCWAARAP</sequence>
<accession>A0A1N7S908</accession>
<dbReference type="STRING" id="1247936.BN2475_450115"/>
<name>A0A1N7S908_9BURK</name>
<dbReference type="EMBL" id="CYGX02000045">
    <property type="protein sequence ID" value="SIT43867.1"/>
    <property type="molecule type" value="Genomic_DNA"/>
</dbReference>
<keyword evidence="1" id="KW-0472">Membrane</keyword>